<comment type="caution">
    <text evidence="22">The sequence shown here is derived from an EMBL/GenBank/DDBJ whole genome shotgun (WGS) entry which is preliminary data.</text>
</comment>
<keyword evidence="8 20" id="KW-0067">ATP-binding</keyword>
<keyword evidence="5" id="KW-1000">Mitochondrion outer membrane</keyword>
<comment type="similarity">
    <text evidence="2 20">Belongs to the ATP-dependent AMP-binding enzyme family.</text>
</comment>
<dbReference type="SUPFAM" id="SSF56801">
    <property type="entry name" value="Acetyl-CoA synthetase-like"/>
    <property type="match status" value="1"/>
</dbReference>
<dbReference type="InterPro" id="IPR020845">
    <property type="entry name" value="AMP-binding_CS"/>
</dbReference>
<comment type="catalytic activity">
    <reaction evidence="16 20">
        <text>15-hydroxy-(5Z,8Z,11Z,13E)-eicosatetraenoate + ATP + CoA = 15-hydroxy-(5Z,8Z,11Z,13E)-eicosatetraenoyl-CoA + AMP + diphosphate</text>
        <dbReference type="Rhea" id="RHEA:52116"/>
        <dbReference type="ChEBI" id="CHEBI:30616"/>
        <dbReference type="ChEBI" id="CHEBI:33019"/>
        <dbReference type="ChEBI" id="CHEBI:57287"/>
        <dbReference type="ChEBI" id="CHEBI:78832"/>
        <dbReference type="ChEBI" id="CHEBI:136409"/>
        <dbReference type="ChEBI" id="CHEBI:456215"/>
    </reaction>
    <physiologicalReaction direction="left-to-right" evidence="16 20">
        <dbReference type="Rhea" id="RHEA:52117"/>
    </physiologicalReaction>
</comment>
<keyword evidence="6" id="KW-0256">Endoplasmic reticulum</keyword>
<evidence type="ECO:0000256" key="15">
    <source>
        <dbReference type="ARBA" id="ARBA00024495"/>
    </source>
</evidence>
<dbReference type="InterPro" id="IPR042099">
    <property type="entry name" value="ANL_N_sf"/>
</dbReference>
<proteinExistence type="inferred from homology"/>
<organism evidence="22 23">
    <name type="scientific">Phyllostomus discolor</name>
    <name type="common">pale spear-nosed bat</name>
    <dbReference type="NCBI Taxonomy" id="89673"/>
    <lineage>
        <taxon>Eukaryota</taxon>
        <taxon>Metazoa</taxon>
        <taxon>Chordata</taxon>
        <taxon>Craniata</taxon>
        <taxon>Vertebrata</taxon>
        <taxon>Euteleostomi</taxon>
        <taxon>Mammalia</taxon>
        <taxon>Eutheria</taxon>
        <taxon>Laurasiatheria</taxon>
        <taxon>Chiroptera</taxon>
        <taxon>Yangochiroptera</taxon>
        <taxon>Phyllostomidae</taxon>
        <taxon>Phyllostominae</taxon>
        <taxon>Phyllostomus</taxon>
    </lineage>
</organism>
<evidence type="ECO:0000256" key="5">
    <source>
        <dbReference type="ARBA" id="ARBA00022787"/>
    </source>
</evidence>
<dbReference type="EC" id="6.2.1.3" evidence="20"/>
<dbReference type="GO" id="GO:0047676">
    <property type="term" value="F:arachidonate-CoA ligase activity"/>
    <property type="evidence" value="ECO:0007669"/>
    <property type="project" value="UniProtKB-EC"/>
</dbReference>
<dbReference type="Proteomes" id="UP000664940">
    <property type="component" value="Unassembled WGS sequence"/>
</dbReference>
<evidence type="ECO:0000259" key="21">
    <source>
        <dbReference type="Pfam" id="PF00501"/>
    </source>
</evidence>
<dbReference type="PANTHER" id="PTHR43272">
    <property type="entry name" value="LONG-CHAIN-FATTY-ACID--COA LIGASE"/>
    <property type="match status" value="1"/>
</dbReference>
<reference evidence="22 23" key="1">
    <citation type="journal article" date="2020" name="Nature">
        <title>Six reference-quality genomes reveal evolution of bat adaptations.</title>
        <authorList>
            <person name="Jebb D."/>
            <person name="Huang Z."/>
            <person name="Pippel M."/>
            <person name="Hughes G.M."/>
            <person name="Lavrichenko K."/>
            <person name="Devanna P."/>
            <person name="Winkler S."/>
            <person name="Jermiin L.S."/>
            <person name="Skirmuntt E.C."/>
            <person name="Katzourakis A."/>
            <person name="Burkitt-Gray L."/>
            <person name="Ray D.A."/>
            <person name="Sullivan K.A.M."/>
            <person name="Roscito J.G."/>
            <person name="Kirilenko B.M."/>
            <person name="Davalos L.M."/>
            <person name="Corthals A.P."/>
            <person name="Power M.L."/>
            <person name="Jones G."/>
            <person name="Ransome R.D."/>
            <person name="Dechmann D.K.N."/>
            <person name="Locatelli A.G."/>
            <person name="Puechmaille S.J."/>
            <person name="Fedrigo O."/>
            <person name="Jarvis E.D."/>
            <person name="Hiller M."/>
            <person name="Vernes S.C."/>
            <person name="Myers E.W."/>
            <person name="Teeling E.C."/>
        </authorList>
    </citation>
    <scope>NUCLEOTIDE SEQUENCE [LARGE SCALE GENOMIC DNA]</scope>
    <source>
        <strain evidence="22">Bat1K_MPI-CBG_1</strain>
    </source>
</reference>
<keyword evidence="10 20" id="KW-0443">Lipid metabolism</keyword>
<evidence type="ECO:0000256" key="19">
    <source>
        <dbReference type="ARBA" id="ARBA00049139"/>
    </source>
</evidence>
<evidence type="ECO:0000256" key="6">
    <source>
        <dbReference type="ARBA" id="ARBA00022824"/>
    </source>
</evidence>
<keyword evidence="9" id="KW-0460">Magnesium</keyword>
<gene>
    <name evidence="22" type="ORF">HJG60_008716</name>
</gene>
<evidence type="ECO:0000256" key="13">
    <source>
        <dbReference type="ARBA" id="ARBA00024469"/>
    </source>
</evidence>
<evidence type="ECO:0000313" key="23">
    <source>
        <dbReference type="Proteomes" id="UP000664940"/>
    </source>
</evidence>
<evidence type="ECO:0000256" key="1">
    <source>
        <dbReference type="ARBA" id="ARBA00004586"/>
    </source>
</evidence>
<dbReference type="InterPro" id="IPR000873">
    <property type="entry name" value="AMP-dep_synth/lig_dom"/>
</dbReference>
<comment type="catalytic activity">
    <reaction evidence="18 20">
        <text>(E)-hexadec-2-enoate + ATP + CoA = (2E)-hexadecenoyl-CoA + AMP + diphosphate</text>
        <dbReference type="Rhea" id="RHEA:36139"/>
        <dbReference type="ChEBI" id="CHEBI:30616"/>
        <dbReference type="ChEBI" id="CHEBI:33019"/>
        <dbReference type="ChEBI" id="CHEBI:57287"/>
        <dbReference type="ChEBI" id="CHEBI:61526"/>
        <dbReference type="ChEBI" id="CHEBI:72745"/>
        <dbReference type="ChEBI" id="CHEBI:456215"/>
    </reaction>
    <physiologicalReaction direction="left-to-right" evidence="18 20">
        <dbReference type="Rhea" id="RHEA:36140"/>
    </physiologicalReaction>
</comment>
<name>A0A834DI20_9CHIR</name>
<keyword evidence="12" id="KW-0472">Membrane</keyword>
<dbReference type="Gene3D" id="3.40.50.12780">
    <property type="entry name" value="N-terminal domain of ligase-like"/>
    <property type="match status" value="1"/>
</dbReference>
<evidence type="ECO:0000256" key="18">
    <source>
        <dbReference type="ARBA" id="ARBA00024565"/>
    </source>
</evidence>
<dbReference type="CDD" id="cd05927">
    <property type="entry name" value="LC-FACS_euk"/>
    <property type="match status" value="1"/>
</dbReference>
<evidence type="ECO:0000256" key="7">
    <source>
        <dbReference type="ARBA" id="ARBA00022832"/>
    </source>
</evidence>
<evidence type="ECO:0000256" key="20">
    <source>
        <dbReference type="RuleBase" id="RU369030"/>
    </source>
</evidence>
<dbReference type="PROSITE" id="PS00455">
    <property type="entry name" value="AMP_BINDING"/>
    <property type="match status" value="1"/>
</dbReference>
<evidence type="ECO:0000256" key="14">
    <source>
        <dbReference type="ARBA" id="ARBA00024484"/>
    </source>
</evidence>
<comment type="catalytic activity">
    <reaction evidence="19 20">
        <text>hexadecanoate + ATP + CoA = hexadecanoyl-CoA + AMP + diphosphate</text>
        <dbReference type="Rhea" id="RHEA:30751"/>
        <dbReference type="ChEBI" id="CHEBI:7896"/>
        <dbReference type="ChEBI" id="CHEBI:30616"/>
        <dbReference type="ChEBI" id="CHEBI:33019"/>
        <dbReference type="ChEBI" id="CHEBI:57287"/>
        <dbReference type="ChEBI" id="CHEBI:57379"/>
        <dbReference type="ChEBI" id="CHEBI:456215"/>
    </reaction>
    <physiologicalReaction direction="left-to-right" evidence="19 20">
        <dbReference type="Rhea" id="RHEA:30752"/>
    </physiologicalReaction>
</comment>
<keyword evidence="7 20" id="KW-0276">Fatty acid metabolism</keyword>
<dbReference type="InterPro" id="IPR045311">
    <property type="entry name" value="LC-FACS_euk"/>
</dbReference>
<evidence type="ECO:0000256" key="17">
    <source>
        <dbReference type="ARBA" id="ARBA00024548"/>
    </source>
</evidence>
<feature type="domain" description="AMP-dependent synthetase/ligase" evidence="21">
    <location>
        <begin position="109"/>
        <end position="512"/>
    </location>
</feature>
<evidence type="ECO:0000256" key="4">
    <source>
        <dbReference type="ARBA" id="ARBA00022741"/>
    </source>
</evidence>
<evidence type="ECO:0000313" key="22">
    <source>
        <dbReference type="EMBL" id="KAF6081681.1"/>
    </source>
</evidence>
<evidence type="ECO:0000256" key="8">
    <source>
        <dbReference type="ARBA" id="ARBA00022840"/>
    </source>
</evidence>
<keyword evidence="3 20" id="KW-0436">Ligase</keyword>
<dbReference type="PANTHER" id="PTHR43272:SF54">
    <property type="entry name" value="LONG-CHAIN-FATTY-ACID--COA LIGASE 6"/>
    <property type="match status" value="1"/>
</dbReference>
<evidence type="ECO:0000256" key="11">
    <source>
        <dbReference type="ARBA" id="ARBA00023128"/>
    </source>
</evidence>
<protein>
    <recommendedName>
        <fullName evidence="20">Long-chain-fatty-acid--CoA ligase</fullName>
        <ecNumber evidence="20">6.2.1.15</ecNumber>
        <ecNumber evidence="20">6.2.1.3</ecNumber>
    </recommendedName>
    <alternativeName>
        <fullName evidence="20">Acyl-CoA synthetase</fullName>
    </alternativeName>
    <alternativeName>
        <fullName evidence="20">Long-chain acyl-CoA synthetase</fullName>
    </alternativeName>
</protein>
<keyword evidence="4 20" id="KW-0547">Nucleotide-binding</keyword>
<dbReference type="GO" id="GO:0005789">
    <property type="term" value="C:endoplasmic reticulum membrane"/>
    <property type="evidence" value="ECO:0007669"/>
    <property type="project" value="UniProtKB-SubCell"/>
</dbReference>
<dbReference type="GO" id="GO:0005524">
    <property type="term" value="F:ATP binding"/>
    <property type="evidence" value="ECO:0007669"/>
    <property type="project" value="UniProtKB-KW"/>
</dbReference>
<dbReference type="EC" id="6.2.1.15" evidence="20"/>
<dbReference type="AlphaFoldDB" id="A0A834DI20"/>
<comment type="subcellular location">
    <subcellularLocation>
        <location evidence="1 20">Endoplasmic reticulum membrane</location>
        <topology evidence="20">Single-pass membrane protein</topology>
    </subcellularLocation>
    <subcellularLocation>
        <location evidence="20">Mitochondrion outer membrane</location>
        <topology evidence="20">Single-pass membrane protein</topology>
    </subcellularLocation>
</comment>
<dbReference type="Pfam" id="PF00501">
    <property type="entry name" value="AMP-binding"/>
    <property type="match status" value="1"/>
</dbReference>
<evidence type="ECO:0000256" key="2">
    <source>
        <dbReference type="ARBA" id="ARBA00006432"/>
    </source>
</evidence>
<sequence>MLTFFLVSGGSLWLLAEFILSLLEKMQTQEILRMLRLPELGDLGQFFRSLSATTLMSDSGGARRSVIGDGPQLFTHYYDDARTMYQVFRRGLSISGNGPCLGFRKPKQPYQWLSYQEVADRAEFLGSGLLQYNCRASTDQFIGVFAQNRPEWIIAELACYTYSMVVVPLYDTLGPGAIRYIINTADISTVIVDKPQKAQLLLEHVERKETPGLKLIILMEPLEEALKDRGQECGVVLKSMQAVEDCGQQNHRAPVPPNPGDLSIVCFTSGTTGNPKGAMLTHGNVVADFSGFLKVTEKVIFPRQDDVLISFLPLAHMFERVIQSVVYCHGGRVGFFQGDIRLLSDDMKALCPTIFPVVPRLLNRMYDKIFSQANTPLKRWLLEFAAKRKQAEVRSGIIRNDSIWDELFFHKVQASLGGCVRMIVTGAAPASPTVLGFLRAALGCQVYEGYGQTECTAGCTFTTPGDWTSGHVGAPLPCNHIKLVDVEELNYWASRGEGEICVRGPNVFKGYLKDPDKTQEALDSDGWLHTGDIGRWLPGEYIAPEKIENIYIRSEPVAQIYVHGDSLQAFLVGIVVPDPEVMPSWAQKRGIEGTYAELCTNKELKKDILEDMVRLGKESGLHSFEQVKAIHIHSDMFSVQNGLLTPTLKAKRPELREYFRKQIEELYSLSM</sequence>
<dbReference type="GO" id="GO:0005741">
    <property type="term" value="C:mitochondrial outer membrane"/>
    <property type="evidence" value="ECO:0007669"/>
    <property type="project" value="UniProtKB-SubCell"/>
</dbReference>
<dbReference type="EMBL" id="JABVXQ010000013">
    <property type="protein sequence ID" value="KAF6081681.1"/>
    <property type="molecule type" value="Genomic_DNA"/>
</dbReference>
<comment type="function">
    <text evidence="20">Catalyzes the conversion of long-chain fatty acids to their active form acyl-CoAs for both synthesis of cellular lipids, and degradation via beta-oxidation.</text>
</comment>
<comment type="catalytic activity">
    <reaction evidence="15 20">
        <text>12-hydroxy-(5Z,8Z,10E,14Z)-eicosatetraenoate + ATP + CoA = 12-hydroxy-(5Z,8Z,10E,14Z)-eicosatetraenoyl-CoA + AMP + diphosphate</text>
        <dbReference type="Rhea" id="RHEA:52112"/>
        <dbReference type="ChEBI" id="CHEBI:30616"/>
        <dbReference type="ChEBI" id="CHEBI:33019"/>
        <dbReference type="ChEBI" id="CHEBI:57287"/>
        <dbReference type="ChEBI" id="CHEBI:90718"/>
        <dbReference type="ChEBI" id="CHEBI:136408"/>
        <dbReference type="ChEBI" id="CHEBI:456215"/>
    </reaction>
    <physiologicalReaction direction="left-to-right" evidence="15 20">
        <dbReference type="Rhea" id="RHEA:52113"/>
    </physiologicalReaction>
</comment>
<evidence type="ECO:0000256" key="3">
    <source>
        <dbReference type="ARBA" id="ARBA00022598"/>
    </source>
</evidence>
<evidence type="ECO:0000256" key="12">
    <source>
        <dbReference type="ARBA" id="ARBA00023136"/>
    </source>
</evidence>
<comment type="catalytic activity">
    <reaction evidence="17 20">
        <text>(5Z,8Z,11Z,14Z)-eicosatetraenoate + ATP + CoA = (5Z,8Z,11Z,14Z)-eicosatetraenoyl-CoA + AMP + diphosphate</text>
        <dbReference type="Rhea" id="RHEA:19713"/>
        <dbReference type="ChEBI" id="CHEBI:30616"/>
        <dbReference type="ChEBI" id="CHEBI:32395"/>
        <dbReference type="ChEBI" id="CHEBI:33019"/>
        <dbReference type="ChEBI" id="CHEBI:57287"/>
        <dbReference type="ChEBI" id="CHEBI:57368"/>
        <dbReference type="ChEBI" id="CHEBI:456215"/>
        <dbReference type="EC" id="6.2.1.15"/>
    </reaction>
    <physiologicalReaction direction="left-to-right" evidence="17 20">
        <dbReference type="Rhea" id="RHEA:19714"/>
    </physiologicalReaction>
</comment>
<evidence type="ECO:0000256" key="10">
    <source>
        <dbReference type="ARBA" id="ARBA00023098"/>
    </source>
</evidence>
<dbReference type="FunFam" id="3.40.50.12780:FF:000006">
    <property type="entry name" value="long-chain-fatty-acid--CoA ligase 6 isoform X2"/>
    <property type="match status" value="1"/>
</dbReference>
<evidence type="ECO:0000256" key="16">
    <source>
        <dbReference type="ARBA" id="ARBA00024532"/>
    </source>
</evidence>
<comment type="catalytic activity">
    <reaction evidence="13 20">
        <text>5-hydroxy-(6E,8Z,11Z,14Z)-eicosatetraenoate + ATP + CoA = 5-hydroxy-(6E,8Z,11Z,14Z)-eicosatetraenoyl-CoA + AMP + diphosphate</text>
        <dbReference type="Rhea" id="RHEA:52108"/>
        <dbReference type="ChEBI" id="CHEBI:30616"/>
        <dbReference type="ChEBI" id="CHEBI:33019"/>
        <dbReference type="ChEBI" id="CHEBI:57287"/>
        <dbReference type="ChEBI" id="CHEBI:65341"/>
        <dbReference type="ChEBI" id="CHEBI:136407"/>
        <dbReference type="ChEBI" id="CHEBI:456215"/>
    </reaction>
    <physiologicalReaction direction="left-to-right" evidence="13 20">
        <dbReference type="Rhea" id="RHEA:52109"/>
    </physiologicalReaction>
</comment>
<keyword evidence="11" id="KW-0496">Mitochondrion</keyword>
<evidence type="ECO:0000256" key="9">
    <source>
        <dbReference type="ARBA" id="ARBA00022842"/>
    </source>
</evidence>
<comment type="catalytic activity">
    <reaction evidence="14">
        <text>a long-chain fatty acid + ATP + CoA = a long-chain fatty acyl-CoA + AMP + diphosphate</text>
        <dbReference type="Rhea" id="RHEA:15421"/>
        <dbReference type="ChEBI" id="CHEBI:30616"/>
        <dbReference type="ChEBI" id="CHEBI:33019"/>
        <dbReference type="ChEBI" id="CHEBI:57287"/>
        <dbReference type="ChEBI" id="CHEBI:57560"/>
        <dbReference type="ChEBI" id="CHEBI:83139"/>
        <dbReference type="ChEBI" id="CHEBI:456215"/>
        <dbReference type="EC" id="6.2.1.3"/>
    </reaction>
    <physiologicalReaction direction="left-to-right" evidence="14">
        <dbReference type="Rhea" id="RHEA:15422"/>
    </physiologicalReaction>
</comment>
<accession>A0A834DI20</accession>